<protein>
    <submittedName>
        <fullName evidence="1">Uncharacterized protein</fullName>
    </submittedName>
</protein>
<evidence type="ECO:0000313" key="1">
    <source>
        <dbReference type="EMBL" id="OZI83787.1"/>
    </source>
</evidence>
<comment type="caution">
    <text evidence="1">The sequence shown here is derived from an EMBL/GenBank/DDBJ whole genome shotgun (WGS) entry which is preliminary data.</text>
</comment>
<organism evidence="1 2">
    <name type="scientific">Pseudomonas avellanae</name>
    <dbReference type="NCBI Taxonomy" id="46257"/>
    <lineage>
        <taxon>Bacteria</taxon>
        <taxon>Pseudomonadati</taxon>
        <taxon>Pseudomonadota</taxon>
        <taxon>Gammaproteobacteria</taxon>
        <taxon>Pseudomonadales</taxon>
        <taxon>Pseudomonadaceae</taxon>
        <taxon>Pseudomonas</taxon>
    </lineage>
</organism>
<name>A0A261WCI8_9PSED</name>
<dbReference type="Proteomes" id="UP000217163">
    <property type="component" value="Unassembled WGS sequence"/>
</dbReference>
<accession>A0A261WCI8</accession>
<reference evidence="2" key="1">
    <citation type="journal article" date="2016" name="Sci. Rep.">
        <title>Genome analysis of the kiwifruit canker pathogen Pseudomonas syringae pv. actinidiae biovar 5.</title>
        <authorList>
            <person name="Fujikawa T."/>
            <person name="Sawada H."/>
        </authorList>
    </citation>
    <scope>NUCLEOTIDE SEQUENCE [LARGE SCALE GENOMIC DNA]</scope>
    <source>
        <strain evidence="2">MAFF 212061</strain>
    </source>
</reference>
<proteinExistence type="predicted"/>
<evidence type="ECO:0000313" key="2">
    <source>
        <dbReference type="Proteomes" id="UP000217163"/>
    </source>
</evidence>
<dbReference type="AlphaFoldDB" id="A0A261WCI8"/>
<gene>
    <name evidence="1" type="ORF">CFN58_29130</name>
</gene>
<dbReference type="EMBL" id="NKQU01000618">
    <property type="protein sequence ID" value="OZI83787.1"/>
    <property type="molecule type" value="Genomic_DNA"/>
</dbReference>
<sequence length="78" mass="8544">MLLAVDQVSNVSDVSKDGYTSHVRFSCRNCPDLQLCAEALLVQHRNAVLQFIPAIGLSGRHQCFYGPSCPHGTRSNNV</sequence>